<evidence type="ECO:0000313" key="1">
    <source>
        <dbReference type="EMBL" id="KAJ7525718.1"/>
    </source>
</evidence>
<comment type="caution">
    <text evidence="1">The sequence shown here is derived from an EMBL/GenBank/DDBJ whole genome shotgun (WGS) entry which is preliminary data.</text>
</comment>
<dbReference type="Proteomes" id="UP001162992">
    <property type="component" value="Chromosome 17"/>
</dbReference>
<reference evidence="2" key="1">
    <citation type="journal article" date="2024" name="Proc. Natl. Acad. Sci. U.S.A.">
        <title>Extraordinary preservation of gene collinearity over three hundred million years revealed in homosporous lycophytes.</title>
        <authorList>
            <person name="Li C."/>
            <person name="Wickell D."/>
            <person name="Kuo L.Y."/>
            <person name="Chen X."/>
            <person name="Nie B."/>
            <person name="Liao X."/>
            <person name="Peng D."/>
            <person name="Ji J."/>
            <person name="Jenkins J."/>
            <person name="Williams M."/>
            <person name="Shu S."/>
            <person name="Plott C."/>
            <person name="Barry K."/>
            <person name="Rajasekar S."/>
            <person name="Grimwood J."/>
            <person name="Han X."/>
            <person name="Sun S."/>
            <person name="Hou Z."/>
            <person name="He W."/>
            <person name="Dai G."/>
            <person name="Sun C."/>
            <person name="Schmutz J."/>
            <person name="Leebens-Mack J.H."/>
            <person name="Li F.W."/>
            <person name="Wang L."/>
        </authorList>
    </citation>
    <scope>NUCLEOTIDE SEQUENCE [LARGE SCALE GENOMIC DNA]</scope>
    <source>
        <strain evidence="2">cv. PW_Plant_1</strain>
    </source>
</reference>
<sequence>MGLHRQGGGGGAMPPVVNMDHKISGSQRSGTAHRSNDHGGSDQANIGSVRPLGTWQSETGNRSALKGGRGRKLGRIAKIWHSSVGFYVVILFCVVAFTVLGSDYLFAVGRAFAGDQETSTSTEFFDDQENSRLTNQQMEKKRLGGKDQIDAAESFHLRSRSREKGEGLSRLVSEYLEKNNRINEVNKGTVNFGLTVDQNDGHKDSRYWDSDDRKREMDDSTSAENEASRLSQALHREGGKNGNTKIHFDSSNWDSDERLHNRDNMTLQAGSELSENGNREVEWRNVSVRAQSNHSEIENQEGLVKSSAAYIYLHSKEKLLEKSSHSKEQTNIGEHRTSIMQPEDHTEKNPALYNETGRKELRIYEQQFEAQLNSSLNNSTQMHNITVDGADSEYLGEDDGYNNANEDDGGEMAFSATDERKHYSKDEYTQVKEESIDDKQSQQAKNDYLKTKVETAPVQSLTMNTSNQLRRRADEGAVLNTDSNATSDTTDGMDGAQKYSSRDSAFHLRTQDIKSINKVNISTFKEPRKSLSGQALEAPLNWSMLEHKVSKGQKRRKHSGAACEIDFLNSTKGLKEPDLSARFFNFTMNYVDRETLPEGDSEWEPRFAGHQTLLEREESFNASDKTIHCGFVQDPQGTLSTWFKLSENDMNYLSTCHIAVSSCIFGNWDYIRSPNQKKPSSSSKKKVCFVMFVDQKSLDVMINEGQVPDENGYVGLWRIVTVKNLPYSDGRRMGKVPKFLTHRLFPFARWFGSFRYSIWVDSKLRLLSDPLLILEHFLWRGGHEYAISNHYDRHSVSEEVQQNKRLRKFNHSVIDEQYAFYQKDGLTEFNVSDPKRLLPSYVPEGSFIIRAHTPMSNLFSCLWFNEVDRFTPRDQLSFAYTYLKLVRTNPGKHFFLHMFKDCERKAMAKLFRHRQDESSMLEKSAHNFVN</sequence>
<gene>
    <name evidence="1" type="ORF">O6H91_17G063000</name>
</gene>
<keyword evidence="2" id="KW-1185">Reference proteome</keyword>
<accession>A0ACC2B7E5</accession>
<proteinExistence type="predicted"/>
<protein>
    <submittedName>
        <fullName evidence="1">Uncharacterized protein</fullName>
    </submittedName>
</protein>
<organism evidence="1 2">
    <name type="scientific">Diphasiastrum complanatum</name>
    <name type="common">Issler's clubmoss</name>
    <name type="synonym">Lycopodium complanatum</name>
    <dbReference type="NCBI Taxonomy" id="34168"/>
    <lineage>
        <taxon>Eukaryota</taxon>
        <taxon>Viridiplantae</taxon>
        <taxon>Streptophyta</taxon>
        <taxon>Embryophyta</taxon>
        <taxon>Tracheophyta</taxon>
        <taxon>Lycopodiopsida</taxon>
        <taxon>Lycopodiales</taxon>
        <taxon>Lycopodiaceae</taxon>
        <taxon>Lycopodioideae</taxon>
        <taxon>Diphasiastrum</taxon>
    </lineage>
</organism>
<dbReference type="EMBL" id="CM055108">
    <property type="protein sequence ID" value="KAJ7525718.1"/>
    <property type="molecule type" value="Genomic_DNA"/>
</dbReference>
<evidence type="ECO:0000313" key="2">
    <source>
        <dbReference type="Proteomes" id="UP001162992"/>
    </source>
</evidence>
<name>A0ACC2B7E5_DIPCM</name>